<keyword evidence="2" id="KW-0472">Membrane</keyword>
<proteinExistence type="predicted"/>
<dbReference type="InterPro" id="IPR001466">
    <property type="entry name" value="Beta-lactam-related"/>
</dbReference>
<dbReference type="InterPro" id="IPR050491">
    <property type="entry name" value="AmpC-like"/>
</dbReference>
<reference evidence="4 5" key="1">
    <citation type="submission" date="2021-05" db="EMBL/GenBank/DDBJ databases">
        <title>Ornithinibacillus massiliensis sp. nov.</title>
        <authorList>
            <person name="Iwaza R."/>
            <person name="Lagier J.-C."/>
            <person name="Raoult D."/>
        </authorList>
    </citation>
    <scope>NUCLEOTIDE SEQUENCE [LARGE SCALE GENOMIC DNA]</scope>
    <source>
        <strain evidence="4 5">Marseille-P3601</strain>
    </source>
</reference>
<keyword evidence="4" id="KW-0378">Hydrolase</keyword>
<evidence type="ECO:0000313" key="4">
    <source>
        <dbReference type="EMBL" id="MBS3681450.1"/>
    </source>
</evidence>
<name>A0ABS5MGL0_9BACI</name>
<evidence type="ECO:0000259" key="3">
    <source>
        <dbReference type="Pfam" id="PF00144"/>
    </source>
</evidence>
<protein>
    <submittedName>
        <fullName evidence="4">Serine hydrolase</fullName>
    </submittedName>
</protein>
<sequence length="338" mass="37865">MKQQLDSKVKEAVTEVGFSGTILVRKNGEVIHESAYGFANRSDQLKNTVHTRFGIASGCKLFTAISFGILVDEGKITFDTRLKDCLDIQFSNFSDEITIHHLLSHTSGIPDYFDESVMDDFEELWKTRPMYSMRELKDFLPMFQHRDMMFQPGSQFHYNNAGFIVLGLVIEQLAGMSFTDFVEQKVFARAGMRDSGYFSLDQLPANTAIGYIDDVASGTWKSNMYSIPIKGGADGGAFITVHDMVRLFDALFSKKLLTESTTERLLSVQAEGEDDEFYGYGIWMDKQADEITKHHVMGYDPGVSFHAAVYANGVEVVIASNKSEGAYSIMVAIEELLD</sequence>
<dbReference type="Proteomes" id="UP000681870">
    <property type="component" value="Unassembled WGS sequence"/>
</dbReference>
<dbReference type="InterPro" id="IPR012338">
    <property type="entry name" value="Beta-lactam/transpept-like"/>
</dbReference>
<dbReference type="SUPFAM" id="SSF56601">
    <property type="entry name" value="beta-lactamase/transpeptidase-like"/>
    <property type="match status" value="1"/>
</dbReference>
<gene>
    <name evidence="4" type="ORF">KGF86_14710</name>
</gene>
<evidence type="ECO:0000256" key="1">
    <source>
        <dbReference type="ARBA" id="ARBA00004370"/>
    </source>
</evidence>
<evidence type="ECO:0000256" key="2">
    <source>
        <dbReference type="ARBA" id="ARBA00023136"/>
    </source>
</evidence>
<dbReference type="EMBL" id="JAGXBY010000005">
    <property type="protein sequence ID" value="MBS3681450.1"/>
    <property type="molecule type" value="Genomic_DNA"/>
</dbReference>
<keyword evidence="5" id="KW-1185">Reference proteome</keyword>
<dbReference type="PANTHER" id="PTHR46825">
    <property type="entry name" value="D-ALANYL-D-ALANINE-CARBOXYPEPTIDASE/ENDOPEPTIDASE AMPH"/>
    <property type="match status" value="1"/>
</dbReference>
<dbReference type="Pfam" id="PF00144">
    <property type="entry name" value="Beta-lactamase"/>
    <property type="match status" value="1"/>
</dbReference>
<dbReference type="GO" id="GO:0016787">
    <property type="term" value="F:hydrolase activity"/>
    <property type="evidence" value="ECO:0007669"/>
    <property type="project" value="UniProtKB-KW"/>
</dbReference>
<accession>A0ABS5MGL0</accession>
<dbReference type="PANTHER" id="PTHR46825:SF11">
    <property type="entry name" value="PENICILLIN-BINDING PROTEIN 4"/>
    <property type="match status" value="1"/>
</dbReference>
<comment type="caution">
    <text evidence="4">The sequence shown here is derived from an EMBL/GenBank/DDBJ whole genome shotgun (WGS) entry which is preliminary data.</text>
</comment>
<evidence type="ECO:0000313" key="5">
    <source>
        <dbReference type="Proteomes" id="UP000681870"/>
    </source>
</evidence>
<organism evidence="4 5">
    <name type="scientific">Ornithinibacillus massiliensis</name>
    <dbReference type="NCBI Taxonomy" id="1944633"/>
    <lineage>
        <taxon>Bacteria</taxon>
        <taxon>Bacillati</taxon>
        <taxon>Bacillota</taxon>
        <taxon>Bacilli</taxon>
        <taxon>Bacillales</taxon>
        <taxon>Bacillaceae</taxon>
        <taxon>Ornithinibacillus</taxon>
    </lineage>
</organism>
<dbReference type="Gene3D" id="3.40.710.10">
    <property type="entry name" value="DD-peptidase/beta-lactamase superfamily"/>
    <property type="match status" value="1"/>
</dbReference>
<dbReference type="RefSeq" id="WP_211742325.1">
    <property type="nucleotide sequence ID" value="NZ_JAGXBY010000005.1"/>
</dbReference>
<feature type="domain" description="Beta-lactamase-related" evidence="3">
    <location>
        <begin position="6"/>
        <end position="323"/>
    </location>
</feature>
<comment type="subcellular location">
    <subcellularLocation>
        <location evidence="1">Membrane</location>
    </subcellularLocation>
</comment>